<accession>A0A2N9YEN4</accession>
<dbReference type="KEGG" id="blep:AL038_14685"/>
<dbReference type="EMBL" id="CP018889">
    <property type="protein sequence ID" value="AUI68924.1"/>
    <property type="molecule type" value="Genomic_DNA"/>
</dbReference>
<evidence type="ECO:0000313" key="1">
    <source>
        <dbReference type="EMBL" id="AUI68924.1"/>
    </source>
</evidence>
<dbReference type="RefSeq" id="WP_062154067.1">
    <property type="nucleotide sequence ID" value="NZ_CP012373.2"/>
</dbReference>
<sequence>MIEHAIIISCDDDIALGSYFQECANFARIIFQTQEQISLTEIKGSNCHRVYVDLKMPEECMILTIFSHGTARAFVCENQPFIDEDTKHINNKVVYTNACLVGQDFGNTLSTLNGVFIGYKAETEVFLTAEPIDKRQFIECDTYAIIYLFERRISLRELESKMVDKFNIAIKKLKAKHTADTNVMASMLTVARDNFVVLGNLDISLVEQVNH</sequence>
<dbReference type="STRING" id="288004.AL038_14685"/>
<evidence type="ECO:0000313" key="2">
    <source>
        <dbReference type="Proteomes" id="UP000234271"/>
    </source>
</evidence>
<keyword evidence="2" id="KW-1185">Reference proteome</keyword>
<dbReference type="Proteomes" id="UP000234271">
    <property type="component" value="Chromosome"/>
</dbReference>
<name>A0A2N9YEN4_9GAMM</name>
<proteinExistence type="predicted"/>
<organism evidence="1 2">
    <name type="scientific">Beggiatoa leptomitoformis</name>
    <dbReference type="NCBI Taxonomy" id="288004"/>
    <lineage>
        <taxon>Bacteria</taxon>
        <taxon>Pseudomonadati</taxon>
        <taxon>Pseudomonadota</taxon>
        <taxon>Gammaproteobacteria</taxon>
        <taxon>Thiotrichales</taxon>
        <taxon>Thiotrichaceae</taxon>
        <taxon>Beggiatoa</taxon>
    </lineage>
</organism>
<dbReference type="AlphaFoldDB" id="A0A2N9YEN4"/>
<gene>
    <name evidence="1" type="ORF">BLE401_09570</name>
</gene>
<protein>
    <submittedName>
        <fullName evidence="1">Uncharacterized protein</fullName>
    </submittedName>
</protein>
<reference evidence="2" key="1">
    <citation type="submission" date="2016-12" db="EMBL/GenBank/DDBJ databases">
        <title>Complete Genome Sequence of Beggiatoa leptomitiformis D-401.</title>
        <authorList>
            <person name="Fomenkov A."/>
            <person name="Vincze T."/>
            <person name="Grabovich M."/>
            <person name="Anton B.P."/>
            <person name="Dubinina G."/>
            <person name="Orlova M."/>
            <person name="Belousova E."/>
            <person name="Roberts R.J."/>
        </authorList>
    </citation>
    <scope>NUCLEOTIDE SEQUENCE [LARGE SCALE GENOMIC DNA]</scope>
    <source>
        <strain evidence="2">D-401</strain>
    </source>
</reference>